<dbReference type="AlphaFoldDB" id="A0A011N4V7"/>
<accession>A0A011N4V7</accession>
<dbReference type="Proteomes" id="UP000021816">
    <property type="component" value="Unassembled WGS sequence"/>
</dbReference>
<feature type="domain" description="Response regulatory" evidence="3">
    <location>
        <begin position="14"/>
        <end position="129"/>
    </location>
</feature>
<dbReference type="PANTHER" id="PTHR44591:SF19">
    <property type="entry name" value="TWO-COMPONENT RESPONSE REGULATOR-RELATED"/>
    <property type="match status" value="1"/>
</dbReference>
<comment type="caution">
    <text evidence="5">The sequence shown here is derived from an EMBL/GenBank/DDBJ whole genome shotgun (WGS) entry which is preliminary data.</text>
</comment>
<organism evidence="5 6">
    <name type="scientific">Candidatus Accumulibacter appositus</name>
    <dbReference type="NCBI Taxonomy" id="1454003"/>
    <lineage>
        <taxon>Bacteria</taxon>
        <taxon>Pseudomonadati</taxon>
        <taxon>Pseudomonadota</taxon>
        <taxon>Betaproteobacteria</taxon>
        <taxon>Candidatus Accumulibacter</taxon>
    </lineage>
</organism>
<evidence type="ECO:0000259" key="4">
    <source>
        <dbReference type="PROSITE" id="PS50112"/>
    </source>
</evidence>
<dbReference type="NCBIfam" id="TIGR00229">
    <property type="entry name" value="sensory_box"/>
    <property type="match status" value="1"/>
</dbReference>
<dbReference type="Pfam" id="PF00072">
    <property type="entry name" value="Response_reg"/>
    <property type="match status" value="1"/>
</dbReference>
<dbReference type="STRING" id="1454003.AW10_03601"/>
<reference evidence="5 6" key="1">
    <citation type="submission" date="2014-02" db="EMBL/GenBank/DDBJ databases">
        <title>Expanding our view of genomic diversity in Candidatus Accumulibacter clades.</title>
        <authorList>
            <person name="Skennerton C.T."/>
            <person name="Barr J.J."/>
            <person name="Slater F.R."/>
            <person name="Bond P.L."/>
            <person name="Tyson G.W."/>
        </authorList>
    </citation>
    <scope>NUCLEOTIDE SEQUENCE [LARGE SCALE GENOMIC DNA]</scope>
    <source>
        <strain evidence="6">BA-92</strain>
    </source>
</reference>
<evidence type="ECO:0000256" key="1">
    <source>
        <dbReference type="ARBA" id="ARBA00022553"/>
    </source>
</evidence>
<evidence type="ECO:0000256" key="2">
    <source>
        <dbReference type="PROSITE-ProRule" id="PRU00169"/>
    </source>
</evidence>
<protein>
    <submittedName>
        <fullName evidence="5">Hydrogenase transcriptional regulatory protein hupR1</fullName>
    </submittedName>
</protein>
<dbReference type="Pfam" id="PF13188">
    <property type="entry name" value="PAS_8"/>
    <property type="match status" value="1"/>
</dbReference>
<keyword evidence="1 2" id="KW-0597">Phosphoprotein</keyword>
<dbReference type="PROSITE" id="PS50110">
    <property type="entry name" value="RESPONSE_REGULATORY"/>
    <property type="match status" value="1"/>
</dbReference>
<sequence>MDLSFDELSKPVRHLLLVDDEESILRSLRRMLRRDGYVIHVALSGEEGLAILEREPVGVIVTDQRMPVMTGSQFLSRVKEMYPDTIRIVLSGYTELNSITEAINRGAIYKFLTKPWDDELLREQLADAFEHYELKSENARVSALNRAIIDAIPDALLLVDARRRVLVTANSAASTLLGYDACEATQLAGKAIGEIEILPVDQCYWDEISSNPFRSLHAVETEYQRRDGSLVPVRKSTADAGDGQHPYVLVLAHDLRHERTIESSLERLTAEMASVLEASAEGLLVLDAGHRLARINRRLKDIWSLPEELLSATGGEAILRWIGAQTTTPAATTAALFAHFLAPQARLSGSFELASGGCCRWHAHPQLRDDEVIGHIFCFAVSPPEAR</sequence>
<dbReference type="InterPro" id="IPR011006">
    <property type="entry name" value="CheY-like_superfamily"/>
</dbReference>
<dbReference type="CDD" id="cd17569">
    <property type="entry name" value="REC_HupR-like"/>
    <property type="match status" value="1"/>
</dbReference>
<proteinExistence type="predicted"/>
<gene>
    <name evidence="5" type="primary">hupR1_1</name>
    <name evidence="5" type="ORF">AW10_03601</name>
</gene>
<evidence type="ECO:0000313" key="6">
    <source>
        <dbReference type="Proteomes" id="UP000021816"/>
    </source>
</evidence>
<dbReference type="SUPFAM" id="SSF52172">
    <property type="entry name" value="CheY-like"/>
    <property type="match status" value="1"/>
</dbReference>
<dbReference type="SUPFAM" id="SSF55785">
    <property type="entry name" value="PYP-like sensor domain (PAS domain)"/>
    <property type="match status" value="1"/>
</dbReference>
<dbReference type="PATRIC" id="fig|1454003.3.peg.3661"/>
<evidence type="ECO:0000313" key="5">
    <source>
        <dbReference type="EMBL" id="EXI77588.1"/>
    </source>
</evidence>
<dbReference type="InterPro" id="IPR050595">
    <property type="entry name" value="Bact_response_regulator"/>
</dbReference>
<dbReference type="InterPro" id="IPR001789">
    <property type="entry name" value="Sig_transdc_resp-reg_receiver"/>
</dbReference>
<dbReference type="SMART" id="SM00448">
    <property type="entry name" value="REC"/>
    <property type="match status" value="1"/>
</dbReference>
<evidence type="ECO:0000259" key="3">
    <source>
        <dbReference type="PROSITE" id="PS50110"/>
    </source>
</evidence>
<feature type="domain" description="PAS" evidence="4">
    <location>
        <begin position="141"/>
        <end position="183"/>
    </location>
</feature>
<dbReference type="InterPro" id="IPR035965">
    <property type="entry name" value="PAS-like_dom_sf"/>
</dbReference>
<dbReference type="InterPro" id="IPR000014">
    <property type="entry name" value="PAS"/>
</dbReference>
<dbReference type="Gene3D" id="3.30.450.20">
    <property type="entry name" value="PAS domain"/>
    <property type="match status" value="2"/>
</dbReference>
<dbReference type="Gene3D" id="3.40.50.2300">
    <property type="match status" value="1"/>
</dbReference>
<dbReference type="PROSITE" id="PS50112">
    <property type="entry name" value="PAS"/>
    <property type="match status" value="1"/>
</dbReference>
<dbReference type="CDD" id="cd00130">
    <property type="entry name" value="PAS"/>
    <property type="match status" value="1"/>
</dbReference>
<dbReference type="PANTHER" id="PTHR44591">
    <property type="entry name" value="STRESS RESPONSE REGULATOR PROTEIN 1"/>
    <property type="match status" value="1"/>
</dbReference>
<feature type="modified residue" description="4-aspartylphosphate" evidence="2">
    <location>
        <position position="63"/>
    </location>
</feature>
<name>A0A011N4V7_9PROT</name>
<dbReference type="EMBL" id="JEMX01000096">
    <property type="protein sequence ID" value="EXI77588.1"/>
    <property type="molecule type" value="Genomic_DNA"/>
</dbReference>
<dbReference type="GO" id="GO:0000160">
    <property type="term" value="P:phosphorelay signal transduction system"/>
    <property type="evidence" value="ECO:0007669"/>
    <property type="project" value="InterPro"/>
</dbReference>